<dbReference type="Pfam" id="PF00027">
    <property type="entry name" value="cNMP_binding"/>
    <property type="match status" value="1"/>
</dbReference>
<dbReference type="GO" id="GO:0030552">
    <property type="term" value="F:cAMP binding"/>
    <property type="evidence" value="ECO:0007669"/>
    <property type="project" value="TreeGrafter"/>
</dbReference>
<evidence type="ECO:0000256" key="1">
    <source>
        <dbReference type="SAM" id="Phobius"/>
    </source>
</evidence>
<dbReference type="InterPro" id="IPR003675">
    <property type="entry name" value="Rce1/LyrA-like_dom"/>
</dbReference>
<dbReference type="InterPro" id="IPR014710">
    <property type="entry name" value="RmlC-like_jellyroll"/>
</dbReference>
<keyword evidence="1" id="KW-0472">Membrane</keyword>
<dbReference type="PANTHER" id="PTHR11635">
    <property type="entry name" value="CAMP-DEPENDENT PROTEIN KINASE REGULATORY CHAIN"/>
    <property type="match status" value="1"/>
</dbReference>
<dbReference type="SMART" id="SM00100">
    <property type="entry name" value="cNMP"/>
    <property type="match status" value="1"/>
</dbReference>
<keyword evidence="1" id="KW-0812">Transmembrane</keyword>
<dbReference type="eggNOG" id="COG0664">
    <property type="taxonomic scope" value="Bacteria"/>
</dbReference>
<dbReference type="AlphaFoldDB" id="G9EUT9"/>
<dbReference type="GO" id="GO:0004862">
    <property type="term" value="F:cAMP-dependent protein kinase inhibitor activity"/>
    <property type="evidence" value="ECO:0007669"/>
    <property type="project" value="TreeGrafter"/>
</dbReference>
<dbReference type="STRING" id="658187.LDG_9089"/>
<keyword evidence="3" id="KW-0645">Protease</keyword>
<dbReference type="InterPro" id="IPR050503">
    <property type="entry name" value="cAMP-dep_PK_reg_su-like"/>
</dbReference>
<dbReference type="PRINTS" id="PR00103">
    <property type="entry name" value="CAMPKINASE"/>
</dbReference>
<dbReference type="EMBL" id="JH413850">
    <property type="protein sequence ID" value="EHL29089.1"/>
    <property type="molecule type" value="Genomic_DNA"/>
</dbReference>
<dbReference type="Pfam" id="PF02517">
    <property type="entry name" value="Rce1-like"/>
    <property type="match status" value="1"/>
</dbReference>
<feature type="transmembrane region" description="Helical" evidence="1">
    <location>
        <begin position="392"/>
        <end position="412"/>
    </location>
</feature>
<feature type="transmembrane region" description="Helical" evidence="1">
    <location>
        <begin position="188"/>
        <end position="210"/>
    </location>
</feature>
<dbReference type="Proteomes" id="UP000002770">
    <property type="component" value="Unassembled WGS sequence"/>
</dbReference>
<feature type="transmembrane region" description="Helical" evidence="1">
    <location>
        <begin position="306"/>
        <end position="329"/>
    </location>
</feature>
<dbReference type="RefSeq" id="WP_006872943.1">
    <property type="nucleotide sequence ID" value="NZ_JH413850.1"/>
</dbReference>
<dbReference type="InterPro" id="IPR018490">
    <property type="entry name" value="cNMP-bd_dom_sf"/>
</dbReference>
<dbReference type="Gene3D" id="2.60.120.10">
    <property type="entry name" value="Jelly Rolls"/>
    <property type="match status" value="1"/>
</dbReference>
<reference evidence="3 4" key="1">
    <citation type="journal article" date="2011" name="BMC Genomics">
        <title>Insight into cross-talk between intra-amoebal pathogens.</title>
        <authorList>
            <person name="Gimenez G."/>
            <person name="Bertelli C."/>
            <person name="Moliner C."/>
            <person name="Robert C."/>
            <person name="Raoult D."/>
            <person name="Fournier P.E."/>
            <person name="Greub G."/>
        </authorList>
    </citation>
    <scope>NUCLEOTIDE SEQUENCE [LARGE SCALE GENOMIC DNA]</scope>
    <source>
        <strain evidence="3 4">LLAP12</strain>
    </source>
</reference>
<organism evidence="3 4">
    <name type="scientific">Legionella drancourtii LLAP12</name>
    <dbReference type="NCBI Taxonomy" id="658187"/>
    <lineage>
        <taxon>Bacteria</taxon>
        <taxon>Pseudomonadati</taxon>
        <taxon>Pseudomonadota</taxon>
        <taxon>Gammaproteobacteria</taxon>
        <taxon>Legionellales</taxon>
        <taxon>Legionellaceae</taxon>
        <taxon>Legionella</taxon>
    </lineage>
</organism>
<gene>
    <name evidence="3" type="ORF">LDG_9089</name>
</gene>
<keyword evidence="4" id="KW-1185">Reference proteome</keyword>
<dbReference type="GO" id="GO:0005952">
    <property type="term" value="C:cAMP-dependent protein kinase complex"/>
    <property type="evidence" value="ECO:0007669"/>
    <property type="project" value="InterPro"/>
</dbReference>
<feature type="transmembrane region" description="Helical" evidence="1">
    <location>
        <begin position="350"/>
        <end position="372"/>
    </location>
</feature>
<dbReference type="eggNOG" id="COG1266">
    <property type="taxonomic scope" value="Bacteria"/>
</dbReference>
<dbReference type="HOGENOM" id="CLU_054178_0_0_6"/>
<dbReference type="SUPFAM" id="SSF51206">
    <property type="entry name" value="cAMP-binding domain-like"/>
    <property type="match status" value="1"/>
</dbReference>
<dbReference type="GO" id="GO:0006508">
    <property type="term" value="P:proteolysis"/>
    <property type="evidence" value="ECO:0007669"/>
    <property type="project" value="UniProtKB-KW"/>
</dbReference>
<dbReference type="PANTHER" id="PTHR11635:SF152">
    <property type="entry name" value="CAMP-DEPENDENT PROTEIN KINASE TYPE I REGULATORY SUBUNIT-RELATED"/>
    <property type="match status" value="1"/>
</dbReference>
<keyword evidence="1" id="KW-1133">Transmembrane helix</keyword>
<dbReference type="PROSITE" id="PS50042">
    <property type="entry name" value="CNMP_BINDING_3"/>
    <property type="match status" value="1"/>
</dbReference>
<dbReference type="OrthoDB" id="3525895at2"/>
<dbReference type="CDD" id="cd00038">
    <property type="entry name" value="CAP_ED"/>
    <property type="match status" value="1"/>
</dbReference>
<name>G9EUT9_9GAMM</name>
<keyword evidence="3" id="KW-0378">Hydrolase</keyword>
<feature type="transmembrane region" description="Helical" evidence="1">
    <location>
        <begin position="222"/>
        <end position="242"/>
    </location>
</feature>
<protein>
    <submittedName>
        <fullName evidence="3">CAAX amino terminal protease family protein</fullName>
    </submittedName>
</protein>
<dbReference type="GO" id="GO:0034236">
    <property type="term" value="F:protein kinase A catalytic subunit binding"/>
    <property type="evidence" value="ECO:0007669"/>
    <property type="project" value="TreeGrafter"/>
</dbReference>
<feature type="domain" description="Cyclic nucleotide-binding" evidence="2">
    <location>
        <begin position="39"/>
        <end position="138"/>
    </location>
</feature>
<dbReference type="InParanoid" id="G9EUT9"/>
<feature type="transmembrane region" description="Helical" evidence="1">
    <location>
        <begin position="263"/>
        <end position="286"/>
    </location>
</feature>
<sequence>MDKLFSYSNLVKKFKPSLFWLSTSTANHLKKNINAHKVLTEEFTPEELAEFYDVLGTQLSIPQGKVIFHENDEADAFYIILNGEAEVYINTHHHLHGLHSHVLATLKKDDVIGDMALIENKPRSASLRAKSDLSVLSFKLLEVRKHPHITLLLTRNMAKMLSEKIRYTNQITVKKMEESLEQAEARNVLGVFMVAMFWLISLYTISLTSLIDMGKHLANNTFLSVGLIFFFALGTLSAMRLTGLPLKHFGITLQDWPKKIVQALIYSLPIMMLFVLIKAYLVYFGANPQHVAVFSGFSEGIVDGTFSWQFYLMLIFLYTLFSPIQELIARCALQSTFFSFLPGNEMFRKWNAILLSNLIFSSVHSHLSLMFATLTFIPGLYWGWLFYKQHSFIGVSIAHIVVGVWGVFIIGAKGIIY</sequence>
<evidence type="ECO:0000313" key="4">
    <source>
        <dbReference type="Proteomes" id="UP000002770"/>
    </source>
</evidence>
<proteinExistence type="predicted"/>
<dbReference type="GO" id="GO:0005829">
    <property type="term" value="C:cytosol"/>
    <property type="evidence" value="ECO:0007669"/>
    <property type="project" value="TreeGrafter"/>
</dbReference>
<evidence type="ECO:0000313" key="3">
    <source>
        <dbReference type="EMBL" id="EHL29089.1"/>
    </source>
</evidence>
<dbReference type="InterPro" id="IPR000595">
    <property type="entry name" value="cNMP-bd_dom"/>
</dbReference>
<accession>G9EUT9</accession>
<dbReference type="GO" id="GO:0080120">
    <property type="term" value="P:CAAX-box protein maturation"/>
    <property type="evidence" value="ECO:0007669"/>
    <property type="project" value="UniProtKB-ARBA"/>
</dbReference>
<evidence type="ECO:0000259" key="2">
    <source>
        <dbReference type="PROSITE" id="PS50042"/>
    </source>
</evidence>
<dbReference type="GO" id="GO:0004175">
    <property type="term" value="F:endopeptidase activity"/>
    <property type="evidence" value="ECO:0007669"/>
    <property type="project" value="UniProtKB-ARBA"/>
</dbReference>